<feature type="compositionally biased region" description="Basic and acidic residues" evidence="1">
    <location>
        <begin position="72"/>
        <end position="82"/>
    </location>
</feature>
<accession>R0JMG6</accession>
<reference evidence="3" key="1">
    <citation type="journal article" date="2013" name="Nat. Genet.">
        <title>The duck genome and transcriptome provide insight into an avian influenza virus reservoir species.</title>
        <authorList>
            <person name="Huang Y."/>
            <person name="Li Y."/>
            <person name="Burt D.W."/>
            <person name="Chen H."/>
            <person name="Zhang Y."/>
            <person name="Qian W."/>
            <person name="Kim H."/>
            <person name="Gan S."/>
            <person name="Zhao Y."/>
            <person name="Li J."/>
            <person name="Yi K."/>
            <person name="Feng H."/>
            <person name="Zhu P."/>
            <person name="Li B."/>
            <person name="Liu Q."/>
            <person name="Fairley S."/>
            <person name="Magor K.E."/>
            <person name="Du Z."/>
            <person name="Hu X."/>
            <person name="Goodman L."/>
            <person name="Tafer H."/>
            <person name="Vignal A."/>
            <person name="Lee T."/>
            <person name="Kim K.W."/>
            <person name="Sheng Z."/>
            <person name="An Y."/>
            <person name="Searle S."/>
            <person name="Herrero J."/>
            <person name="Groenen M.A."/>
            <person name="Crooijmans R.P."/>
            <person name="Faraut T."/>
            <person name="Cai Q."/>
            <person name="Webster R.G."/>
            <person name="Aldridge J.R."/>
            <person name="Warren W.C."/>
            <person name="Bartschat S."/>
            <person name="Kehr S."/>
            <person name="Marz M."/>
            <person name="Stadler P.F."/>
            <person name="Smith J."/>
            <person name="Kraus R.H."/>
            <person name="Zhao Y."/>
            <person name="Ren L."/>
            <person name="Fei J."/>
            <person name="Morisson M."/>
            <person name="Kaiser P."/>
            <person name="Griffin D.K."/>
            <person name="Rao M."/>
            <person name="Pitel F."/>
            <person name="Wang J."/>
            <person name="Li N."/>
        </authorList>
    </citation>
    <scope>NUCLEOTIDE SEQUENCE [LARGE SCALE GENOMIC DNA]</scope>
</reference>
<feature type="compositionally biased region" description="Pro residues" evidence="1">
    <location>
        <begin position="134"/>
        <end position="149"/>
    </location>
</feature>
<protein>
    <submittedName>
        <fullName evidence="2">Uncharacterized protein</fullName>
    </submittedName>
</protein>
<evidence type="ECO:0000313" key="2">
    <source>
        <dbReference type="EMBL" id="EOA98301.1"/>
    </source>
</evidence>
<feature type="compositionally biased region" description="Low complexity" evidence="1">
    <location>
        <begin position="222"/>
        <end position="233"/>
    </location>
</feature>
<gene>
    <name evidence="2" type="ORF">Anapl_03043</name>
</gene>
<evidence type="ECO:0000256" key="1">
    <source>
        <dbReference type="SAM" id="MobiDB-lite"/>
    </source>
</evidence>
<dbReference type="AlphaFoldDB" id="R0JMG6"/>
<name>R0JMG6_ANAPL</name>
<organism evidence="2 3">
    <name type="scientific">Anas platyrhynchos</name>
    <name type="common">Mallard</name>
    <name type="synonym">Anas boschas</name>
    <dbReference type="NCBI Taxonomy" id="8839"/>
    <lineage>
        <taxon>Eukaryota</taxon>
        <taxon>Metazoa</taxon>
        <taxon>Chordata</taxon>
        <taxon>Craniata</taxon>
        <taxon>Vertebrata</taxon>
        <taxon>Euteleostomi</taxon>
        <taxon>Archelosauria</taxon>
        <taxon>Archosauria</taxon>
        <taxon>Dinosauria</taxon>
        <taxon>Saurischia</taxon>
        <taxon>Theropoda</taxon>
        <taxon>Coelurosauria</taxon>
        <taxon>Aves</taxon>
        <taxon>Neognathae</taxon>
        <taxon>Galloanserae</taxon>
        <taxon>Anseriformes</taxon>
        <taxon>Anatidae</taxon>
        <taxon>Anatinae</taxon>
        <taxon>Anas</taxon>
    </lineage>
</organism>
<feature type="region of interest" description="Disordered" evidence="1">
    <location>
        <begin position="217"/>
        <end position="277"/>
    </location>
</feature>
<dbReference type="Proteomes" id="UP000296049">
    <property type="component" value="Unassembled WGS sequence"/>
</dbReference>
<feature type="region of interest" description="Disordered" evidence="1">
    <location>
        <begin position="130"/>
        <end position="153"/>
    </location>
</feature>
<sequence length="412" mass="45019">MAHVYGRSDRRDSGSLFMLSTTRVLLCWKLQISSKVLPCLALLQGQPCATKPQSKCTELLSYYSYSLSSSEPCHDNRSDRGHPKLKHRPDASVLQPGHWQNASAAASCALAGPRTSRERCQCEQEICAEEDTRSPPPPAAGGSPPPAPAPSRDTASLLSLPCPLCPVLLQTVRDFALGNTQLNCKCKSIRQPKCPSTRTRSLKQPCMALLYAPSVSEEWRHSVPPRTRSSVSPDHQGEPPNGPTVPAFPGTQTGRERGQRQVRSQEQGTGQVSPCHRTLPDTVLHASRAETTNPDHHVPFAEDGTAAEAVSVPLAAPRGPWQRSASLWEVLVDVGLSGEHWLFARSAPGFFTETVQRVAQQAVCSYGEKDVAGPKHDRSENGLDMEKRAQNGQFQILHSLTKNILNENEYMT</sequence>
<dbReference type="EMBL" id="KB743525">
    <property type="protein sequence ID" value="EOA98301.1"/>
    <property type="molecule type" value="Genomic_DNA"/>
</dbReference>
<keyword evidence="3" id="KW-1185">Reference proteome</keyword>
<evidence type="ECO:0000313" key="3">
    <source>
        <dbReference type="Proteomes" id="UP000296049"/>
    </source>
</evidence>
<feature type="region of interest" description="Disordered" evidence="1">
    <location>
        <begin position="69"/>
        <end position="94"/>
    </location>
</feature>
<proteinExistence type="predicted"/>
<feature type="compositionally biased region" description="Polar residues" evidence="1">
    <location>
        <begin position="261"/>
        <end position="272"/>
    </location>
</feature>